<dbReference type="Gene3D" id="3.50.30.20">
    <property type="entry name" value="Carbamoyl-phosphate synthase small subunit, N-terminal domain"/>
    <property type="match status" value="1"/>
</dbReference>
<dbReference type="InterPro" id="IPR006274">
    <property type="entry name" value="CarbamoylP_synth_ssu"/>
</dbReference>
<sequence length="362" mass="40275">MDKTVKLVFQDGLEIEGKSFGAYTSAAGEVVFNTALVGYNESLTDPSYKGQIMVMTAPMIGNYGVPDDKAMINEIEAWMESNQIQVTGLVVSYYADDYSHWNAIQKLGVWLESQNIPGIYGVDTRMITKKLREQGSTLGKIVADTDVAYYDPNEDNLVDQVSCKEVIRYNEGADIKIVLIDCGVKNNIIRCFVNRDVEVIRVPWDYDYSTLEYDGLFISNGPGDPALCVPTINNIKESLKGDKPIFGICLGNQLVSLAAGASTFKLKYGHRSHNQPVQLVGTKRCFITSQNHGFAVDDSKLPEGFKTFFTNLNDGTCEGIRHESKPIFTVQFHPEAMGGPVDTEYLFDEFIEEVKKYKNANA</sequence>
<proteinExistence type="inferred from homology"/>
<keyword evidence="6 8" id="KW-0315">Glutamine amidotransferase</keyword>
<evidence type="ECO:0000313" key="12">
    <source>
        <dbReference type="Proteomes" id="UP000254737"/>
    </source>
</evidence>
<keyword evidence="8" id="KW-0055">Arginine biosynthesis</keyword>
<evidence type="ECO:0000256" key="3">
    <source>
        <dbReference type="ARBA" id="ARBA00022598"/>
    </source>
</evidence>
<comment type="function">
    <text evidence="8">Small subunit of the glutamine-dependent carbamoyl phosphate synthetase (CPSase). CPSase catalyzes the formation of carbamoyl phosphate from the ammonia moiety of glutamine, carbonate, and phosphate donated by ATP, constituting the first step of 2 biosynthetic pathways, one leading to arginine and/or urea and the other to pyrimidine nucleotides. The small subunit (glutamine amidotransferase) binds and cleaves glutamine to supply the large subunit with the substrate ammonia.</text>
</comment>
<dbReference type="CDD" id="cd01744">
    <property type="entry name" value="GATase1_CPSase"/>
    <property type="match status" value="1"/>
</dbReference>
<dbReference type="InterPro" id="IPR050472">
    <property type="entry name" value="Anth_synth/Amidotransfase"/>
</dbReference>
<dbReference type="Proteomes" id="UP000510643">
    <property type="component" value="Chromosome"/>
</dbReference>
<keyword evidence="3 8" id="KW-0436">Ligase</keyword>
<evidence type="ECO:0000313" key="13">
    <source>
        <dbReference type="Proteomes" id="UP000510643"/>
    </source>
</evidence>
<dbReference type="EMBL" id="UFXS01000001">
    <property type="protein sequence ID" value="STD54422.1"/>
    <property type="molecule type" value="Genomic_DNA"/>
</dbReference>
<dbReference type="PRINTS" id="PR00096">
    <property type="entry name" value="GATASE"/>
</dbReference>
<dbReference type="PROSITE" id="PS51273">
    <property type="entry name" value="GATASE_TYPE_1"/>
    <property type="match status" value="1"/>
</dbReference>
<dbReference type="SUPFAM" id="SSF52317">
    <property type="entry name" value="Class I glutamine amidotransferase-like"/>
    <property type="match status" value="1"/>
</dbReference>
<reference evidence="11 12" key="1">
    <citation type="submission" date="2018-06" db="EMBL/GenBank/DDBJ databases">
        <authorList>
            <consortium name="Pathogen Informatics"/>
            <person name="Doyle S."/>
        </authorList>
    </citation>
    <scope>NUCLEOTIDE SEQUENCE [LARGE SCALE GENOMIC DNA]</scope>
    <source>
        <strain evidence="11 12">NCTC13456</strain>
    </source>
</reference>
<dbReference type="SMART" id="SM01097">
    <property type="entry name" value="CPSase_sm_chain"/>
    <property type="match status" value="1"/>
</dbReference>
<dbReference type="SUPFAM" id="SSF52021">
    <property type="entry name" value="Carbamoyl phosphate synthetase, small subunit N-terminal domain"/>
    <property type="match status" value="1"/>
</dbReference>
<dbReference type="GO" id="GO:0005524">
    <property type="term" value="F:ATP binding"/>
    <property type="evidence" value="ECO:0007669"/>
    <property type="project" value="UniProtKB-UniRule"/>
</dbReference>
<dbReference type="PANTHER" id="PTHR43418">
    <property type="entry name" value="MULTIFUNCTIONAL TRYPTOPHAN BIOSYNTHESIS PROTEIN-RELATED"/>
    <property type="match status" value="1"/>
</dbReference>
<gene>
    <name evidence="8 11" type="primary">carA</name>
    <name evidence="10" type="ORF">FH779_02670</name>
    <name evidence="11" type="ORF">NCTC13456_01007</name>
</gene>
<comment type="pathway">
    <text evidence="8">Pyrimidine metabolism; UMP biosynthesis via de novo pathway; (S)-dihydroorotate from bicarbonate: step 1/3.</text>
</comment>
<evidence type="ECO:0000313" key="11">
    <source>
        <dbReference type="EMBL" id="STD54422.1"/>
    </source>
</evidence>
<comment type="similarity">
    <text evidence="2 8">Belongs to the CarA family.</text>
</comment>
<feature type="binding site" evidence="8">
    <location>
        <position position="253"/>
    </location>
    <ligand>
        <name>L-glutamine</name>
        <dbReference type="ChEBI" id="CHEBI:58359"/>
    </ligand>
</feature>
<dbReference type="EC" id="6.3.5.5" evidence="8"/>
<feature type="binding site" evidence="8">
    <location>
        <position position="221"/>
    </location>
    <ligand>
        <name>L-glutamine</name>
        <dbReference type="ChEBI" id="CHEBI:58359"/>
    </ligand>
</feature>
<keyword evidence="5 8" id="KW-0067">ATP-binding</keyword>
<dbReference type="KEGG" id="efal:FH779_02670"/>
<keyword evidence="4 8" id="KW-0547">Nucleotide-binding</keyword>
<dbReference type="InterPro" id="IPR029062">
    <property type="entry name" value="Class_I_gatase-like"/>
</dbReference>
<keyword evidence="8" id="KW-0028">Amino-acid biosynthesis</keyword>
<reference evidence="10 13" key="2">
    <citation type="submission" date="2019-06" db="EMBL/GenBank/DDBJ databases">
        <title>Emergence of pandrug resistant Empedobacter falsenii in China.</title>
        <authorList>
            <person name="Dong N."/>
            <person name="Chen S."/>
            <person name="Zhang R."/>
        </authorList>
    </citation>
    <scope>NUCLEOTIDE SEQUENCE [LARGE SCALE GENOMIC DNA]</scope>
    <source>
        <strain evidence="10 13">1681-1</strain>
    </source>
</reference>
<dbReference type="GO" id="GO:0004088">
    <property type="term" value="F:carbamoyl-phosphate synthase (glutamine-hydrolyzing) activity"/>
    <property type="evidence" value="ECO:0007669"/>
    <property type="project" value="UniProtKB-UniRule"/>
</dbReference>
<feature type="binding site" evidence="8">
    <location>
        <position position="291"/>
    </location>
    <ligand>
        <name>L-glutamine</name>
        <dbReference type="ChEBI" id="CHEBI:58359"/>
    </ligand>
</feature>
<dbReference type="UniPathway" id="UPA00068">
    <property type="reaction ID" value="UER00171"/>
</dbReference>
<comment type="subunit">
    <text evidence="8">Composed of two chains; the small (or glutamine) chain promotes the hydrolysis of glutamine to ammonia, which is used by the large (or ammonia) chain to synthesize carbamoyl phosphate. Tetramer of heterodimers (alpha,beta)4.</text>
</comment>
<feature type="binding site" evidence="8">
    <location>
        <position position="293"/>
    </location>
    <ligand>
        <name>L-glutamine</name>
        <dbReference type="ChEBI" id="CHEBI:58359"/>
    </ligand>
</feature>
<dbReference type="InterPro" id="IPR036480">
    <property type="entry name" value="CarbP_synth_ssu_N_sf"/>
</dbReference>
<feature type="binding site" evidence="8">
    <location>
        <position position="250"/>
    </location>
    <ligand>
        <name>L-glutamine</name>
        <dbReference type="ChEBI" id="CHEBI:58359"/>
    </ligand>
</feature>
<comment type="catalytic activity">
    <reaction evidence="8">
        <text>L-glutamine + H2O = L-glutamate + NH4(+)</text>
        <dbReference type="Rhea" id="RHEA:15889"/>
        <dbReference type="ChEBI" id="CHEBI:15377"/>
        <dbReference type="ChEBI" id="CHEBI:28938"/>
        <dbReference type="ChEBI" id="CHEBI:29985"/>
        <dbReference type="ChEBI" id="CHEBI:58359"/>
    </reaction>
</comment>
<dbReference type="GO" id="GO:0006207">
    <property type="term" value="P:'de novo' pyrimidine nucleobase biosynthetic process"/>
    <property type="evidence" value="ECO:0007669"/>
    <property type="project" value="InterPro"/>
</dbReference>
<dbReference type="InterPro" id="IPR002474">
    <property type="entry name" value="CarbamoylP_synth_ssu_N"/>
</dbReference>
<dbReference type="PANTHER" id="PTHR43418:SF7">
    <property type="entry name" value="CARBAMOYL-PHOSPHATE SYNTHASE SMALL CHAIN"/>
    <property type="match status" value="1"/>
</dbReference>
<organism evidence="11 12">
    <name type="scientific">Empedobacter falsenii</name>
    <dbReference type="NCBI Taxonomy" id="343874"/>
    <lineage>
        <taxon>Bacteria</taxon>
        <taxon>Pseudomonadati</taxon>
        <taxon>Bacteroidota</taxon>
        <taxon>Flavobacteriia</taxon>
        <taxon>Flavobacteriales</taxon>
        <taxon>Weeksellaceae</taxon>
        <taxon>Empedobacter</taxon>
    </lineage>
</organism>
<dbReference type="InterPro" id="IPR035686">
    <property type="entry name" value="CPSase_GATase1"/>
</dbReference>
<dbReference type="GeneID" id="78400337"/>
<evidence type="ECO:0000256" key="4">
    <source>
        <dbReference type="ARBA" id="ARBA00022741"/>
    </source>
</evidence>
<accession>A0A376G4J8</accession>
<dbReference type="PRINTS" id="PR00097">
    <property type="entry name" value="ANTSNTHASEII"/>
</dbReference>
<evidence type="ECO:0000256" key="6">
    <source>
        <dbReference type="ARBA" id="ARBA00022962"/>
    </source>
</evidence>
<dbReference type="FunFam" id="3.50.30.20:FF:000002">
    <property type="entry name" value="Carbamoyl-phosphate synthase 1, mitochondrial"/>
    <property type="match status" value="1"/>
</dbReference>
<evidence type="ECO:0000313" key="10">
    <source>
        <dbReference type="EMBL" id="QLL57056.1"/>
    </source>
</evidence>
<feature type="active site" evidence="8">
    <location>
        <position position="335"/>
    </location>
</feature>
<dbReference type="InterPro" id="IPR017926">
    <property type="entry name" value="GATASE"/>
</dbReference>
<feature type="domain" description="Carbamoyl-phosphate synthase small subunit N-terminal" evidence="9">
    <location>
        <begin position="3"/>
        <end position="142"/>
    </location>
</feature>
<keyword evidence="13" id="KW-1185">Reference proteome</keyword>
<protein>
    <recommendedName>
        <fullName evidence="8">Carbamoyl phosphate synthase small chain</fullName>
        <ecNumber evidence="8">6.3.5.5</ecNumber>
    </recommendedName>
    <alternativeName>
        <fullName evidence="8">Carbamoyl phosphate synthetase glutamine chain</fullName>
    </alternativeName>
</protein>
<dbReference type="GO" id="GO:0006526">
    <property type="term" value="P:L-arginine biosynthetic process"/>
    <property type="evidence" value="ECO:0007669"/>
    <property type="project" value="UniProtKB-UniRule"/>
</dbReference>
<evidence type="ECO:0000256" key="2">
    <source>
        <dbReference type="ARBA" id="ARBA00007800"/>
    </source>
</evidence>
<feature type="active site" evidence="8">
    <location>
        <position position="333"/>
    </location>
</feature>
<feature type="binding site" evidence="8">
    <location>
        <position position="223"/>
    </location>
    <ligand>
        <name>L-glutamine</name>
        <dbReference type="ChEBI" id="CHEBI:58359"/>
    </ligand>
</feature>
<comment type="pathway">
    <text evidence="1 8">Amino-acid biosynthesis; L-arginine biosynthesis; carbamoyl phosphate from bicarbonate: step 1/1.</text>
</comment>
<dbReference type="HAMAP" id="MF_01209">
    <property type="entry name" value="CPSase_S_chain"/>
    <property type="match status" value="1"/>
</dbReference>
<dbReference type="EMBL" id="CP040908">
    <property type="protein sequence ID" value="QLL57056.1"/>
    <property type="molecule type" value="Genomic_DNA"/>
</dbReference>
<dbReference type="PRINTS" id="PR00099">
    <property type="entry name" value="CPSGATASE"/>
</dbReference>
<evidence type="ECO:0000256" key="7">
    <source>
        <dbReference type="ARBA" id="ARBA00048816"/>
    </source>
</evidence>
<feature type="active site" description="Nucleophile" evidence="8">
    <location>
        <position position="249"/>
    </location>
</feature>
<name>A0A376G4J8_9FLAO</name>
<feature type="region of interest" description="CPSase" evidence="8">
    <location>
        <begin position="1"/>
        <end position="175"/>
    </location>
</feature>
<dbReference type="Pfam" id="PF00988">
    <property type="entry name" value="CPSase_sm_chain"/>
    <property type="match status" value="1"/>
</dbReference>
<comment type="catalytic activity">
    <reaction evidence="7 8">
        <text>hydrogencarbonate + L-glutamine + 2 ATP + H2O = carbamoyl phosphate + L-glutamate + 2 ADP + phosphate + 2 H(+)</text>
        <dbReference type="Rhea" id="RHEA:18633"/>
        <dbReference type="ChEBI" id="CHEBI:15377"/>
        <dbReference type="ChEBI" id="CHEBI:15378"/>
        <dbReference type="ChEBI" id="CHEBI:17544"/>
        <dbReference type="ChEBI" id="CHEBI:29985"/>
        <dbReference type="ChEBI" id="CHEBI:30616"/>
        <dbReference type="ChEBI" id="CHEBI:43474"/>
        <dbReference type="ChEBI" id="CHEBI:58228"/>
        <dbReference type="ChEBI" id="CHEBI:58359"/>
        <dbReference type="ChEBI" id="CHEBI:456216"/>
        <dbReference type="EC" id="6.3.5.5"/>
    </reaction>
</comment>
<keyword evidence="8" id="KW-0665">Pyrimidine biosynthesis</keyword>
<dbReference type="NCBIfam" id="NF009475">
    <property type="entry name" value="PRK12838.1"/>
    <property type="match status" value="1"/>
</dbReference>
<dbReference type="GO" id="GO:0044205">
    <property type="term" value="P:'de novo' UMP biosynthetic process"/>
    <property type="evidence" value="ECO:0007669"/>
    <property type="project" value="UniProtKB-UniRule"/>
</dbReference>
<dbReference type="Proteomes" id="UP000254737">
    <property type="component" value="Unassembled WGS sequence"/>
</dbReference>
<evidence type="ECO:0000256" key="1">
    <source>
        <dbReference type="ARBA" id="ARBA00005077"/>
    </source>
</evidence>
<feature type="binding site" evidence="8">
    <location>
        <position position="47"/>
    </location>
    <ligand>
        <name>L-glutamine</name>
        <dbReference type="ChEBI" id="CHEBI:58359"/>
    </ligand>
</feature>
<dbReference type="Gene3D" id="3.40.50.880">
    <property type="match status" value="1"/>
</dbReference>
<evidence type="ECO:0000256" key="8">
    <source>
        <dbReference type="HAMAP-Rule" id="MF_01209"/>
    </source>
</evidence>
<evidence type="ECO:0000259" key="9">
    <source>
        <dbReference type="SMART" id="SM01097"/>
    </source>
</evidence>
<dbReference type="Pfam" id="PF00117">
    <property type="entry name" value="GATase"/>
    <property type="match status" value="1"/>
</dbReference>
<dbReference type="AlphaFoldDB" id="A0A376G4J8"/>
<feature type="binding site" evidence="8">
    <location>
        <position position="294"/>
    </location>
    <ligand>
        <name>L-glutamine</name>
        <dbReference type="ChEBI" id="CHEBI:58359"/>
    </ligand>
</feature>
<evidence type="ECO:0000256" key="5">
    <source>
        <dbReference type="ARBA" id="ARBA00022840"/>
    </source>
</evidence>
<dbReference type="UniPathway" id="UPA00070">
    <property type="reaction ID" value="UER00115"/>
</dbReference>
<dbReference type="NCBIfam" id="TIGR01368">
    <property type="entry name" value="CPSaseIIsmall"/>
    <property type="match status" value="1"/>
</dbReference>
<dbReference type="STRING" id="343874.GCA_000805695_02259"/>
<dbReference type="GO" id="GO:0006541">
    <property type="term" value="P:glutamine metabolic process"/>
    <property type="evidence" value="ECO:0007669"/>
    <property type="project" value="InterPro"/>
</dbReference>
<dbReference type="RefSeq" id="WP_114999100.1">
    <property type="nucleotide sequence ID" value="NZ_CP040908.1"/>
</dbReference>